<dbReference type="Pfam" id="PF01926">
    <property type="entry name" value="MMR_HSR1"/>
    <property type="match status" value="1"/>
</dbReference>
<gene>
    <name evidence="4" type="ORF">E5225_11350</name>
</gene>
<dbReference type="InterPro" id="IPR005662">
    <property type="entry name" value="GTPase_Era-like"/>
</dbReference>
<dbReference type="GO" id="GO:0043024">
    <property type="term" value="F:ribosomal small subunit binding"/>
    <property type="evidence" value="ECO:0007669"/>
    <property type="project" value="TreeGrafter"/>
</dbReference>
<evidence type="ECO:0000313" key="4">
    <source>
        <dbReference type="EMBL" id="QCB94073.1"/>
    </source>
</evidence>
<dbReference type="AlphaFoldDB" id="A0A4P7SN95"/>
<keyword evidence="2" id="KW-0472">Membrane</keyword>
<feature type="region of interest" description="Disordered" evidence="1">
    <location>
        <begin position="332"/>
        <end position="354"/>
    </location>
</feature>
<organism evidence="4 5">
    <name type="scientific">Cellulomonas shaoxiangyii</name>
    <dbReference type="NCBI Taxonomy" id="2566013"/>
    <lineage>
        <taxon>Bacteria</taxon>
        <taxon>Bacillati</taxon>
        <taxon>Actinomycetota</taxon>
        <taxon>Actinomycetes</taxon>
        <taxon>Micrococcales</taxon>
        <taxon>Cellulomonadaceae</taxon>
        <taxon>Cellulomonas</taxon>
    </lineage>
</organism>
<evidence type="ECO:0000313" key="5">
    <source>
        <dbReference type="Proteomes" id="UP000296469"/>
    </source>
</evidence>
<accession>A0A4P7SN95</accession>
<dbReference type="GO" id="GO:0005829">
    <property type="term" value="C:cytosol"/>
    <property type="evidence" value="ECO:0007669"/>
    <property type="project" value="TreeGrafter"/>
</dbReference>
<dbReference type="PANTHER" id="PTHR42698:SF1">
    <property type="entry name" value="GTPASE ERA, MITOCHONDRIAL"/>
    <property type="match status" value="1"/>
</dbReference>
<dbReference type="PANTHER" id="PTHR42698">
    <property type="entry name" value="GTPASE ERA"/>
    <property type="match status" value="1"/>
</dbReference>
<proteinExistence type="predicted"/>
<dbReference type="Proteomes" id="UP000296469">
    <property type="component" value="Chromosome"/>
</dbReference>
<dbReference type="GO" id="GO:0005525">
    <property type="term" value="F:GTP binding"/>
    <property type="evidence" value="ECO:0007669"/>
    <property type="project" value="InterPro"/>
</dbReference>
<evidence type="ECO:0000256" key="1">
    <source>
        <dbReference type="SAM" id="MobiDB-lite"/>
    </source>
</evidence>
<dbReference type="InterPro" id="IPR027417">
    <property type="entry name" value="P-loop_NTPase"/>
</dbReference>
<feature type="transmembrane region" description="Helical" evidence="2">
    <location>
        <begin position="419"/>
        <end position="443"/>
    </location>
</feature>
<keyword evidence="2" id="KW-1133">Transmembrane helix</keyword>
<evidence type="ECO:0000259" key="3">
    <source>
        <dbReference type="Pfam" id="PF01926"/>
    </source>
</evidence>
<dbReference type="Gene3D" id="3.40.50.300">
    <property type="entry name" value="P-loop containing nucleotide triphosphate hydrolases"/>
    <property type="match status" value="1"/>
</dbReference>
<name>A0A4P7SN95_9CELL</name>
<dbReference type="SUPFAM" id="SSF52540">
    <property type="entry name" value="P-loop containing nucleoside triphosphate hydrolases"/>
    <property type="match status" value="1"/>
</dbReference>
<protein>
    <submittedName>
        <fullName evidence="4">GTP-binding protein HSR1</fullName>
    </submittedName>
</protein>
<sequence>MSRPDDLAERTDALDGLLRTAGHRLDPALAAEGARVVAHVRERLALAPSTTVVALAGATGSGKSSLFNALAGADVARPGTLRPTTSRPLAAVATDEDVHALLDWLEVGDRHALPADNPTARGLPTGLVLLDLPDHDSVVVEHRATAERLYERADLLVWVLDPQKYADAVLHERYLRPLSGHAAVMVLALNQADRLAPGERVAWRDDVRRLAVQDGLDDVPVVPVSARTGEGVDELRALLARAAERRRAAADRLRADVSRIGSAVAAALDGGADVRRDVPPADRLVTALEHAAGVPTVVDAVRRSAARRVRARTGWPPLRALGRVRPDPLRRLHLQPGARDGDAADRTSLPPAGPQVQAQAANAVRGWLDEATTGLPDAWVLAVRADVRTGGLADDLDVAVASTTLLPARAPWWARTVDVLQWAGVVALVGGLVWLGVLAGTAYLRLPEPTTPEWGPLPAPTALVVGGLALGLLLTLLGTVGAWAEGRRQSARARRRLRASVARVATVRVVDPVTTELARWRSCRDLARRAAGDGTRRRR</sequence>
<reference evidence="4 5" key="1">
    <citation type="submission" date="2019-04" db="EMBL/GenBank/DDBJ databases">
        <title>Isolation and identification of Cellulomonas shaoxiangyii sp. Nov. isolated from feces of the Tibetan antelopes (Pantholops hodgsonii) in the Qinghai-Tibet plateau of China.</title>
        <authorList>
            <person name="Tian Z."/>
        </authorList>
    </citation>
    <scope>NUCLEOTIDE SEQUENCE [LARGE SCALE GENOMIC DNA]</scope>
    <source>
        <strain evidence="4 5">Z28</strain>
    </source>
</reference>
<dbReference type="GO" id="GO:0000028">
    <property type="term" value="P:ribosomal small subunit assembly"/>
    <property type="evidence" value="ECO:0007669"/>
    <property type="project" value="TreeGrafter"/>
</dbReference>
<feature type="transmembrane region" description="Helical" evidence="2">
    <location>
        <begin position="463"/>
        <end position="484"/>
    </location>
</feature>
<dbReference type="EMBL" id="CP039291">
    <property type="protein sequence ID" value="QCB94073.1"/>
    <property type="molecule type" value="Genomic_DNA"/>
</dbReference>
<feature type="domain" description="G" evidence="3">
    <location>
        <begin position="53"/>
        <end position="168"/>
    </location>
</feature>
<dbReference type="InterPro" id="IPR006073">
    <property type="entry name" value="GTP-bd"/>
</dbReference>
<dbReference type="RefSeq" id="WP_135975180.1">
    <property type="nucleotide sequence ID" value="NZ_CP039291.1"/>
</dbReference>
<evidence type="ECO:0000256" key="2">
    <source>
        <dbReference type="SAM" id="Phobius"/>
    </source>
</evidence>
<keyword evidence="5" id="KW-1185">Reference proteome</keyword>
<dbReference type="KEGG" id="celz:E5225_11350"/>
<dbReference type="OrthoDB" id="974105at2"/>
<keyword evidence="2" id="KW-0812">Transmembrane</keyword>
<dbReference type="GO" id="GO:0019843">
    <property type="term" value="F:rRNA binding"/>
    <property type="evidence" value="ECO:0007669"/>
    <property type="project" value="TreeGrafter"/>
</dbReference>